<name>A0A7X1ZFJ9_9PROT</name>
<evidence type="ECO:0000313" key="3">
    <source>
        <dbReference type="Proteomes" id="UP000434582"/>
    </source>
</evidence>
<reference evidence="2 3" key="1">
    <citation type="submission" date="2019-10" db="EMBL/GenBank/DDBJ databases">
        <title>Draft whole-genome sequence of the purple nonsulfur photosynthetic bacterium Roseospira navarrensis DSM 15114.</title>
        <authorList>
            <person name="Kyndt J.A."/>
            <person name="Meyer T.E."/>
        </authorList>
    </citation>
    <scope>NUCLEOTIDE SEQUENCE [LARGE SCALE GENOMIC DNA]</scope>
    <source>
        <strain evidence="2 3">DSM 15114</strain>
    </source>
</reference>
<dbReference type="EMBL" id="WIVE01000049">
    <property type="protein sequence ID" value="MQX37619.1"/>
    <property type="molecule type" value="Genomic_DNA"/>
</dbReference>
<dbReference type="OrthoDB" id="9781481at2"/>
<feature type="compositionally biased region" description="Basic and acidic residues" evidence="1">
    <location>
        <begin position="483"/>
        <end position="500"/>
    </location>
</feature>
<comment type="caution">
    <text evidence="2">The sequence shown here is derived from an EMBL/GenBank/DDBJ whole genome shotgun (WGS) entry which is preliminary data.</text>
</comment>
<protein>
    <submittedName>
        <fullName evidence="2">Uncharacterized protein</fullName>
    </submittedName>
</protein>
<keyword evidence="3" id="KW-1185">Reference proteome</keyword>
<proteinExistence type="predicted"/>
<dbReference type="RefSeq" id="WP_153345287.1">
    <property type="nucleotide sequence ID" value="NZ_WIVE01000049.1"/>
</dbReference>
<feature type="region of interest" description="Disordered" evidence="1">
    <location>
        <begin position="471"/>
        <end position="506"/>
    </location>
</feature>
<gene>
    <name evidence="2" type="ORF">GHC57_13935</name>
</gene>
<organism evidence="2 3">
    <name type="scientific">Roseospira navarrensis</name>
    <dbReference type="NCBI Taxonomy" id="140058"/>
    <lineage>
        <taxon>Bacteria</taxon>
        <taxon>Pseudomonadati</taxon>
        <taxon>Pseudomonadota</taxon>
        <taxon>Alphaproteobacteria</taxon>
        <taxon>Rhodospirillales</taxon>
        <taxon>Rhodospirillaceae</taxon>
        <taxon>Roseospira</taxon>
    </lineage>
</organism>
<evidence type="ECO:0000256" key="1">
    <source>
        <dbReference type="SAM" id="MobiDB-lite"/>
    </source>
</evidence>
<dbReference type="Proteomes" id="UP000434582">
    <property type="component" value="Unassembled WGS sequence"/>
</dbReference>
<dbReference type="AlphaFoldDB" id="A0A7X1ZFJ9"/>
<accession>A0A7X1ZFJ9</accession>
<evidence type="ECO:0000313" key="2">
    <source>
        <dbReference type="EMBL" id="MQX37619.1"/>
    </source>
</evidence>
<sequence>MSRWTGQDHVDAVLAAADAWRERCFLNDGSLFGDEALWTTGNIRELKRRFVENPIEGADRTFYEKLNEQLDGAPPEVIRLAAEVVWFVLLFPVFSATRPETKRVQITEVWEWSGSTLPDSAHLSDEALMGVGHPGTAYLTRRYEQFGFLLEVTDAWKALPEAQRSELMNDDAPWGFVKWLDAFDHADRRPVRNAILYFLFPDDLERNLSNEHRRQIVEALKHRLPEDARPKGRNPALADLDRAIFLLRKGFEEEFGTTQIDFYRPPIYAQWFIGIRESAQKEIGAALRKVLSEYDLELRQCGSKKRTLESCKPVDETTGFWETPADATNKPLRWFIHLDLDEHDRLLARVPDQHGARRIAFANTAQGTSGAVTTRIVPAIKVADEKFVFYETWEWMLLHCFLPALPIGSSGQLFDSFDETTGHLEYMGHEQPYIAAALITLNEDDDLFVAPELPRPLKYAEATEALRTLINVSPTAMEPPGTAEEKEKGEGDRERERERNGNANGA</sequence>